<evidence type="ECO:0000256" key="1">
    <source>
        <dbReference type="ARBA" id="ARBA00022741"/>
    </source>
</evidence>
<evidence type="ECO:0000259" key="7">
    <source>
        <dbReference type="PROSITE" id="PS51192"/>
    </source>
</evidence>
<dbReference type="PROSITE" id="PS51194">
    <property type="entry name" value="HELICASE_CTER"/>
    <property type="match status" value="1"/>
</dbReference>
<sequence>MNLEEKHAQIQAILKKEKKDKPTLIQERTYDAILNGASLVGLAKTGTGKTLAYALPSIERLEAGQKNGLVILAPTTELAVQIRNVVQPFAKALDLKALALVGAGNRQRQEEKLKKGHAEIIVATPGRFFDFFSSGRIKLGQIQTLVIDEADDILEFAKLELLSSLGQNLPSTSQILLFGATESKITKDAESLFGRNFLLVDVRPDQGSQTAHYFLQVDNDHKLEYLQRLVKVDGFRGILFFDSNEAMLHFARIFGHSKTQFALLATNFSKDKRQKAIQDLVKGKVKLLLATDLAARGLDIPKLTYVVNYELPNDENTYLHRAGRTGRMSKKGYVVTLGNDHDLRKLKKQLGEQVEVSRVYFAGYKLSTDKPEKKEKAEKDKNDLNFAVDRADNGRSSAKKGKKQEQKGKKAKHKKRKNKNKGYHPHYLKKEKASE</sequence>
<dbReference type="GO" id="GO:0005524">
    <property type="term" value="F:ATP binding"/>
    <property type="evidence" value="ECO:0007669"/>
    <property type="project" value="UniProtKB-KW"/>
</dbReference>
<dbReference type="PANTHER" id="PTHR47959:SF1">
    <property type="entry name" value="ATP-DEPENDENT RNA HELICASE DBPA"/>
    <property type="match status" value="1"/>
</dbReference>
<dbReference type="Proteomes" id="UP000452141">
    <property type="component" value="Unassembled WGS sequence"/>
</dbReference>
<dbReference type="EMBL" id="VUMW01000002">
    <property type="protein sequence ID" value="MST79130.1"/>
    <property type="molecule type" value="Genomic_DNA"/>
</dbReference>
<protein>
    <submittedName>
        <fullName evidence="9">DEAD/DEAH box helicase</fullName>
    </submittedName>
</protein>
<comment type="caution">
    <text evidence="9">The sequence shown here is derived from an EMBL/GenBank/DDBJ whole genome shotgun (WGS) entry which is preliminary data.</text>
</comment>
<dbReference type="InterPro" id="IPR027417">
    <property type="entry name" value="P-loop_NTPase"/>
</dbReference>
<keyword evidence="1" id="KW-0547">Nucleotide-binding</keyword>
<dbReference type="PROSITE" id="PS51192">
    <property type="entry name" value="HELICASE_ATP_BIND_1"/>
    <property type="match status" value="1"/>
</dbReference>
<evidence type="ECO:0000313" key="10">
    <source>
        <dbReference type="Proteomes" id="UP000452141"/>
    </source>
</evidence>
<evidence type="ECO:0000256" key="2">
    <source>
        <dbReference type="ARBA" id="ARBA00022801"/>
    </source>
</evidence>
<keyword evidence="3 9" id="KW-0347">Helicase</keyword>
<feature type="compositionally biased region" description="Basic residues" evidence="6">
    <location>
        <begin position="409"/>
        <end position="427"/>
    </location>
</feature>
<evidence type="ECO:0000256" key="3">
    <source>
        <dbReference type="ARBA" id="ARBA00022806"/>
    </source>
</evidence>
<dbReference type="InterPro" id="IPR050079">
    <property type="entry name" value="DEAD_box_RNA_helicase"/>
</dbReference>
<dbReference type="Pfam" id="PF00270">
    <property type="entry name" value="DEAD"/>
    <property type="match status" value="1"/>
</dbReference>
<dbReference type="AlphaFoldDB" id="A0A844FKQ1"/>
<feature type="domain" description="Helicase C-terminal" evidence="8">
    <location>
        <begin position="224"/>
        <end position="372"/>
    </location>
</feature>
<feature type="compositionally biased region" description="Basic and acidic residues" evidence="6">
    <location>
        <begin position="370"/>
        <end position="393"/>
    </location>
</feature>
<dbReference type="GO" id="GO:0003724">
    <property type="term" value="F:RNA helicase activity"/>
    <property type="evidence" value="ECO:0007669"/>
    <property type="project" value="TreeGrafter"/>
</dbReference>
<keyword evidence="4" id="KW-0067">ATP-binding</keyword>
<feature type="region of interest" description="Disordered" evidence="6">
    <location>
        <begin position="370"/>
        <end position="435"/>
    </location>
</feature>
<evidence type="ECO:0000313" key="9">
    <source>
        <dbReference type="EMBL" id="MST79130.1"/>
    </source>
</evidence>
<organism evidence="9 10">
    <name type="scientific">Lactobacillus equicursoris</name>
    <dbReference type="NCBI Taxonomy" id="420645"/>
    <lineage>
        <taxon>Bacteria</taxon>
        <taxon>Bacillati</taxon>
        <taxon>Bacillota</taxon>
        <taxon>Bacilli</taxon>
        <taxon>Lactobacillales</taxon>
        <taxon>Lactobacillaceae</taxon>
        <taxon>Lactobacillus</taxon>
    </lineage>
</organism>
<dbReference type="SMART" id="SM00490">
    <property type="entry name" value="HELICc"/>
    <property type="match status" value="1"/>
</dbReference>
<feature type="domain" description="Helicase ATP-binding" evidence="7">
    <location>
        <begin position="30"/>
        <end position="200"/>
    </location>
</feature>
<dbReference type="PANTHER" id="PTHR47959">
    <property type="entry name" value="ATP-DEPENDENT RNA HELICASE RHLE-RELATED"/>
    <property type="match status" value="1"/>
</dbReference>
<evidence type="ECO:0000256" key="6">
    <source>
        <dbReference type="SAM" id="MobiDB-lite"/>
    </source>
</evidence>
<dbReference type="CDD" id="cd00268">
    <property type="entry name" value="DEADc"/>
    <property type="match status" value="1"/>
</dbReference>
<name>A0A844FKQ1_9LACO</name>
<dbReference type="InterPro" id="IPR001650">
    <property type="entry name" value="Helicase_C-like"/>
</dbReference>
<dbReference type="Pfam" id="PF00271">
    <property type="entry name" value="Helicase_C"/>
    <property type="match status" value="1"/>
</dbReference>
<dbReference type="SUPFAM" id="SSF52540">
    <property type="entry name" value="P-loop containing nucleoside triphosphate hydrolases"/>
    <property type="match status" value="1"/>
</dbReference>
<dbReference type="Gene3D" id="3.40.50.300">
    <property type="entry name" value="P-loop containing nucleotide triphosphate hydrolases"/>
    <property type="match status" value="2"/>
</dbReference>
<proteinExistence type="inferred from homology"/>
<comment type="similarity">
    <text evidence="5">Belongs to the DEAD box helicase family.</text>
</comment>
<reference evidence="9 10" key="1">
    <citation type="submission" date="2019-08" db="EMBL/GenBank/DDBJ databases">
        <title>In-depth cultivation of the pig gut microbiome towards novel bacterial diversity and tailored functional studies.</title>
        <authorList>
            <person name="Wylensek D."/>
            <person name="Hitch T.C.A."/>
            <person name="Clavel T."/>
        </authorList>
    </citation>
    <scope>NUCLEOTIDE SEQUENCE [LARGE SCALE GENOMIC DNA]</scope>
    <source>
        <strain evidence="9 10">WCA-470BD-2E</strain>
    </source>
</reference>
<dbReference type="CDD" id="cd18787">
    <property type="entry name" value="SF2_C_DEAD"/>
    <property type="match status" value="1"/>
</dbReference>
<dbReference type="InterPro" id="IPR014001">
    <property type="entry name" value="Helicase_ATP-bd"/>
</dbReference>
<dbReference type="InterPro" id="IPR044742">
    <property type="entry name" value="DEAD/DEAH_RhlB"/>
</dbReference>
<dbReference type="GO" id="GO:0003676">
    <property type="term" value="F:nucleic acid binding"/>
    <property type="evidence" value="ECO:0007669"/>
    <property type="project" value="InterPro"/>
</dbReference>
<dbReference type="GO" id="GO:0005829">
    <property type="term" value="C:cytosol"/>
    <property type="evidence" value="ECO:0007669"/>
    <property type="project" value="TreeGrafter"/>
</dbReference>
<keyword evidence="2" id="KW-0378">Hydrolase</keyword>
<accession>A0A844FKQ1</accession>
<evidence type="ECO:0000256" key="5">
    <source>
        <dbReference type="ARBA" id="ARBA00038437"/>
    </source>
</evidence>
<gene>
    <name evidence="9" type="ORF">FYJ61_01250</name>
</gene>
<dbReference type="SMART" id="SM00487">
    <property type="entry name" value="DEXDc"/>
    <property type="match status" value="1"/>
</dbReference>
<dbReference type="GO" id="GO:0016787">
    <property type="term" value="F:hydrolase activity"/>
    <property type="evidence" value="ECO:0007669"/>
    <property type="project" value="UniProtKB-KW"/>
</dbReference>
<evidence type="ECO:0000256" key="4">
    <source>
        <dbReference type="ARBA" id="ARBA00022840"/>
    </source>
</evidence>
<evidence type="ECO:0000259" key="8">
    <source>
        <dbReference type="PROSITE" id="PS51194"/>
    </source>
</evidence>
<dbReference type="RefSeq" id="WP_154486289.1">
    <property type="nucleotide sequence ID" value="NZ_VUMW01000002.1"/>
</dbReference>
<dbReference type="InterPro" id="IPR011545">
    <property type="entry name" value="DEAD/DEAH_box_helicase_dom"/>
</dbReference>